<sequence length="257" mass="27879">MPTSQTLPSPLRAPSLALLLAEPLRAMLDAFGSHVTAHPESVGDGHPVIVYPGLGAGSMNTSQLRNFLRHAGFQANDWGGGVNIGHEGEFDEWLDGLAANVREVQDRHDGRKVSLIGWSLGGIFAREIAKREPDAVRTVITLATPFSALGDSTHAGALYKMLNGDAGQLAPAVEARLRESPPVPTTSIFSKSDGIVNWRGCIEKRSRRTESVEVDASHLGMVNHPDVLRIVANRLAQPEGRWKPLKRAERLRPSAWL</sequence>
<dbReference type="InterPro" id="IPR022742">
    <property type="entry name" value="Hydrolase_4"/>
</dbReference>
<organism evidence="2 3">
    <name type="scientific">Caenimonas terrae</name>
    <dbReference type="NCBI Taxonomy" id="696074"/>
    <lineage>
        <taxon>Bacteria</taxon>
        <taxon>Pseudomonadati</taxon>
        <taxon>Pseudomonadota</taxon>
        <taxon>Betaproteobacteria</taxon>
        <taxon>Burkholderiales</taxon>
        <taxon>Comamonadaceae</taxon>
        <taxon>Caenimonas</taxon>
    </lineage>
</organism>
<dbReference type="SUPFAM" id="SSF53474">
    <property type="entry name" value="alpha/beta-Hydrolases"/>
    <property type="match status" value="1"/>
</dbReference>
<evidence type="ECO:0000313" key="3">
    <source>
        <dbReference type="Proteomes" id="UP001596037"/>
    </source>
</evidence>
<feature type="domain" description="Serine aminopeptidase S33" evidence="1">
    <location>
        <begin position="48"/>
        <end position="174"/>
    </location>
</feature>
<dbReference type="RefSeq" id="WP_376851039.1">
    <property type="nucleotide sequence ID" value="NZ_JBHSMF010000009.1"/>
</dbReference>
<evidence type="ECO:0000313" key="2">
    <source>
        <dbReference type="EMBL" id="MFC5498963.1"/>
    </source>
</evidence>
<protein>
    <submittedName>
        <fullName evidence="2">Esterase/lipase family protein</fullName>
    </submittedName>
</protein>
<gene>
    <name evidence="2" type="ORF">ACFPOE_15550</name>
</gene>
<dbReference type="EMBL" id="JBHSMF010000009">
    <property type="protein sequence ID" value="MFC5498963.1"/>
    <property type="molecule type" value="Genomic_DNA"/>
</dbReference>
<keyword evidence="3" id="KW-1185">Reference proteome</keyword>
<proteinExistence type="predicted"/>
<comment type="caution">
    <text evidence="2">The sequence shown here is derived from an EMBL/GenBank/DDBJ whole genome shotgun (WGS) entry which is preliminary data.</text>
</comment>
<dbReference type="Gene3D" id="3.40.50.1820">
    <property type="entry name" value="alpha/beta hydrolase"/>
    <property type="match status" value="1"/>
</dbReference>
<accession>A0ABW0NGB3</accession>
<dbReference type="Pfam" id="PF12146">
    <property type="entry name" value="Hydrolase_4"/>
    <property type="match status" value="1"/>
</dbReference>
<evidence type="ECO:0000259" key="1">
    <source>
        <dbReference type="Pfam" id="PF12146"/>
    </source>
</evidence>
<dbReference type="Proteomes" id="UP001596037">
    <property type="component" value="Unassembled WGS sequence"/>
</dbReference>
<name>A0ABW0NGB3_9BURK</name>
<dbReference type="InterPro" id="IPR029058">
    <property type="entry name" value="AB_hydrolase_fold"/>
</dbReference>
<reference evidence="3" key="1">
    <citation type="journal article" date="2019" name="Int. J. Syst. Evol. Microbiol.">
        <title>The Global Catalogue of Microorganisms (GCM) 10K type strain sequencing project: providing services to taxonomists for standard genome sequencing and annotation.</title>
        <authorList>
            <consortium name="The Broad Institute Genomics Platform"/>
            <consortium name="The Broad Institute Genome Sequencing Center for Infectious Disease"/>
            <person name="Wu L."/>
            <person name="Ma J."/>
        </authorList>
    </citation>
    <scope>NUCLEOTIDE SEQUENCE [LARGE SCALE GENOMIC DNA]</scope>
    <source>
        <strain evidence="3">CCUG 57401</strain>
    </source>
</reference>